<dbReference type="GO" id="GO:0061733">
    <property type="term" value="F:protein-lysine-acetyltransferase activity"/>
    <property type="evidence" value="ECO:0007669"/>
    <property type="project" value="TreeGrafter"/>
</dbReference>
<dbReference type="InterPro" id="IPR028005">
    <property type="entry name" value="AcTrfase_ESCO_Znf_dom"/>
</dbReference>
<keyword evidence="7" id="KW-0539">Nucleus</keyword>
<keyword evidence="8" id="KW-0131">Cell cycle</keyword>
<dbReference type="Pfam" id="PF13880">
    <property type="entry name" value="Acetyltransf_13"/>
    <property type="match status" value="1"/>
</dbReference>
<dbReference type="GO" id="GO:0000785">
    <property type="term" value="C:chromatin"/>
    <property type="evidence" value="ECO:0007669"/>
    <property type="project" value="TreeGrafter"/>
</dbReference>
<dbReference type="GO" id="GO:0007064">
    <property type="term" value="P:mitotic sister chromatid cohesion"/>
    <property type="evidence" value="ECO:0007669"/>
    <property type="project" value="TreeGrafter"/>
</dbReference>
<dbReference type="PANTHER" id="PTHR45884">
    <property type="entry name" value="N-ACETYLTRANSFERASE ECO"/>
    <property type="match status" value="1"/>
</dbReference>
<evidence type="ECO:0000256" key="3">
    <source>
        <dbReference type="ARBA" id="ARBA00022679"/>
    </source>
</evidence>
<keyword evidence="9" id="KW-0012">Acyltransferase</keyword>
<dbReference type="GO" id="GO:0008270">
    <property type="term" value="F:zinc ion binding"/>
    <property type="evidence" value="ECO:0007669"/>
    <property type="project" value="UniProtKB-KW"/>
</dbReference>
<keyword evidence="14" id="KW-1185">Reference proteome</keyword>
<gene>
    <name evidence="15" type="primary">ESCO2</name>
</gene>
<dbReference type="PANTHER" id="PTHR45884:SF3">
    <property type="entry name" value="N-ACETYLTRANSFERASE ESCO2"/>
    <property type="match status" value="1"/>
</dbReference>
<evidence type="ECO:0000256" key="10">
    <source>
        <dbReference type="ARBA" id="ARBA00047902"/>
    </source>
</evidence>
<comment type="catalytic activity">
    <reaction evidence="10">
        <text>L-lysyl-[protein] + acetyl-CoA = N(6)-acetyl-L-lysyl-[protein] + CoA + H(+)</text>
        <dbReference type="Rhea" id="RHEA:45948"/>
        <dbReference type="Rhea" id="RHEA-COMP:9752"/>
        <dbReference type="Rhea" id="RHEA-COMP:10731"/>
        <dbReference type="ChEBI" id="CHEBI:15378"/>
        <dbReference type="ChEBI" id="CHEBI:29969"/>
        <dbReference type="ChEBI" id="CHEBI:57287"/>
        <dbReference type="ChEBI" id="CHEBI:57288"/>
        <dbReference type="ChEBI" id="CHEBI:61930"/>
    </reaction>
</comment>
<feature type="domain" description="N-acetyltransferase ESCO zinc-finger" evidence="12">
    <location>
        <begin position="471"/>
        <end position="508"/>
    </location>
</feature>
<comment type="similarity">
    <text evidence="2">Belongs to the acetyltransferase family. ECO subfamily.</text>
</comment>
<dbReference type="Pfam" id="PF13878">
    <property type="entry name" value="zf-C2H2_3"/>
    <property type="match status" value="1"/>
</dbReference>
<evidence type="ECO:0000256" key="7">
    <source>
        <dbReference type="ARBA" id="ARBA00023242"/>
    </source>
</evidence>
<evidence type="ECO:0000256" key="8">
    <source>
        <dbReference type="ARBA" id="ARBA00023306"/>
    </source>
</evidence>
<dbReference type="AlphaFoldDB" id="A0A9B0H4S3"/>
<dbReference type="InterPro" id="IPR028009">
    <property type="entry name" value="ESCO_Acetyltransf_dom"/>
</dbReference>
<evidence type="ECO:0000256" key="1">
    <source>
        <dbReference type="ARBA" id="ARBA00004123"/>
    </source>
</evidence>
<accession>A0A9B0H4S3</accession>
<dbReference type="RefSeq" id="XP_004411743.1">
    <property type="nucleotide sequence ID" value="XM_004411686.1"/>
</dbReference>
<evidence type="ECO:0000256" key="6">
    <source>
        <dbReference type="ARBA" id="ARBA00022833"/>
    </source>
</evidence>
<protein>
    <submittedName>
        <fullName evidence="15">N-acetyltransferase ESCO2</fullName>
    </submittedName>
</protein>
<evidence type="ECO:0000259" key="12">
    <source>
        <dbReference type="Pfam" id="PF13878"/>
    </source>
</evidence>
<evidence type="ECO:0000256" key="4">
    <source>
        <dbReference type="ARBA" id="ARBA00022723"/>
    </source>
</evidence>
<dbReference type="Proteomes" id="UP000245340">
    <property type="component" value="Unplaced"/>
</dbReference>
<evidence type="ECO:0000256" key="2">
    <source>
        <dbReference type="ARBA" id="ARBA00005816"/>
    </source>
</evidence>
<keyword evidence="6" id="KW-0862">Zinc</keyword>
<reference evidence="15" key="1">
    <citation type="submission" date="2025-08" db="UniProtKB">
        <authorList>
            <consortium name="RefSeq"/>
        </authorList>
    </citation>
    <scope>IDENTIFICATION</scope>
</reference>
<evidence type="ECO:0000256" key="5">
    <source>
        <dbReference type="ARBA" id="ARBA00022771"/>
    </source>
</evidence>
<keyword evidence="4" id="KW-0479">Metal-binding</keyword>
<evidence type="ECO:0000313" key="15">
    <source>
        <dbReference type="RefSeq" id="XP_004411743.1"/>
    </source>
</evidence>
<keyword evidence="5" id="KW-0863">Zinc-finger</keyword>
<organism evidence="14 15">
    <name type="scientific">Odobenus rosmarus divergens</name>
    <name type="common">Pacific walrus</name>
    <dbReference type="NCBI Taxonomy" id="9708"/>
    <lineage>
        <taxon>Eukaryota</taxon>
        <taxon>Metazoa</taxon>
        <taxon>Chordata</taxon>
        <taxon>Craniata</taxon>
        <taxon>Vertebrata</taxon>
        <taxon>Euteleostomi</taxon>
        <taxon>Mammalia</taxon>
        <taxon>Eutheria</taxon>
        <taxon>Laurasiatheria</taxon>
        <taxon>Carnivora</taxon>
        <taxon>Caniformia</taxon>
        <taxon>Pinnipedia</taxon>
        <taxon>Odobenidae</taxon>
        <taxon>Odobenus</taxon>
    </lineage>
</organism>
<evidence type="ECO:0000313" key="14">
    <source>
        <dbReference type="Proteomes" id="UP000245340"/>
    </source>
</evidence>
<proteinExistence type="inferred from homology"/>
<feature type="domain" description="N-acetyltransferase ESCO acetyl-transferase" evidence="13">
    <location>
        <begin position="626"/>
        <end position="694"/>
    </location>
</feature>
<keyword evidence="3" id="KW-0808">Transferase</keyword>
<evidence type="ECO:0000256" key="9">
    <source>
        <dbReference type="ARBA" id="ARBA00023315"/>
    </source>
</evidence>
<feature type="region of interest" description="Disordered" evidence="11">
    <location>
        <begin position="1"/>
        <end position="101"/>
    </location>
</feature>
<evidence type="ECO:0000259" key="13">
    <source>
        <dbReference type="Pfam" id="PF13880"/>
    </source>
</evidence>
<name>A0A9B0H4S3_ODORO</name>
<sequence length="698" mass="78864">MHLNQTSLPRERSLELPQGIMEGVDSLREESISPAKGGRILETTSRIGGATARSDQSPSQPLEGLKSGESERSSFSLHGSSVKKMSAFTPRKRKQHSSNYDNLLSDIPSKKLILDFAENIFSSPDQNYICQSSDRNEENVHCSQQGHFLSSPLKTTKKNRLPPANQGSPFKSAVSTVSFYNKNKWYLNPLERKLINENRSICLKTNNEDKSFPVVTEKMQGKPVCSKRSNKKPQKSLTSKYQPKYKCIKPLSKNSKNSKQNRVAYKPIVEKENNYYSAQNNLNAPRVLSQKVKPQVTLQGGAAFFVSRKKPGLRKSTLENKPLLGVTQKNISEVIEDSDLETVSKRKTFETRQVPKCLLLEKEPSVELLHERSKNEEKSIKDSLGGVVSLRECMPNENKCFPSEDSLSENKAVSPESIVYPIFSVSSVNTKRSLVEEQSSVGSVISANFLKQINTQKSTNTRDTNKETKEQLIIDAGQKHFGATMCKSCGMIYTASSPEDELQHVQHHYRFLEGIKYTGWKKERVVAEFWDGKIVLVLPHDPSYALRKVEDVQELVDNELGFHQAVPRCPNKTKTFLFISDEKRVVGCLIAEPIKQAFRVLSEPTGPESPSSKECHRAWQCSDVPEPAVCGISRIWVFRLKRRKRIARRLVDTVRNCFMFGCFLKIDEIAFSDPTPDGKLFATKYCNTPNFLVYNFNS</sequence>
<evidence type="ECO:0000256" key="11">
    <source>
        <dbReference type="SAM" id="MobiDB-lite"/>
    </source>
</evidence>
<dbReference type="GO" id="GO:0005634">
    <property type="term" value="C:nucleus"/>
    <property type="evidence" value="ECO:0007669"/>
    <property type="project" value="UniProtKB-SubCell"/>
</dbReference>
<comment type="subcellular location">
    <subcellularLocation>
        <location evidence="1">Nucleus</location>
    </subcellularLocation>
</comment>